<feature type="transmembrane region" description="Helical" evidence="5">
    <location>
        <begin position="241"/>
        <end position="261"/>
    </location>
</feature>
<keyword evidence="4 5" id="KW-0472">Membrane</keyword>
<feature type="transmembrane region" description="Helical" evidence="5">
    <location>
        <begin position="146"/>
        <end position="167"/>
    </location>
</feature>
<comment type="subcellular location">
    <subcellularLocation>
        <location evidence="1">Membrane</location>
        <topology evidence="1">Multi-pass membrane protein</topology>
    </subcellularLocation>
</comment>
<evidence type="ECO:0000313" key="7">
    <source>
        <dbReference type="Proteomes" id="UP000078348"/>
    </source>
</evidence>
<dbReference type="EMBL" id="LXWW01000002">
    <property type="protein sequence ID" value="OAO18199.1"/>
    <property type="molecule type" value="Genomic_DNA"/>
</dbReference>
<gene>
    <name evidence="6" type="ORF">AV274_0042</name>
</gene>
<evidence type="ECO:0000256" key="2">
    <source>
        <dbReference type="ARBA" id="ARBA00022692"/>
    </source>
</evidence>
<dbReference type="GO" id="GO:0006506">
    <property type="term" value="P:GPI anchor biosynthetic process"/>
    <property type="evidence" value="ECO:0007669"/>
    <property type="project" value="InterPro"/>
</dbReference>
<proteinExistence type="predicted"/>
<evidence type="ECO:0000313" key="6">
    <source>
        <dbReference type="EMBL" id="OAO18199.1"/>
    </source>
</evidence>
<protein>
    <submittedName>
        <fullName evidence="6">Phosphatidylinositol glycan, class W</fullName>
    </submittedName>
</protein>
<feature type="transmembrane region" description="Helical" evidence="5">
    <location>
        <begin position="432"/>
        <end position="450"/>
    </location>
</feature>
<feature type="transmembrane region" description="Helical" evidence="5">
    <location>
        <begin position="97"/>
        <end position="114"/>
    </location>
</feature>
<dbReference type="PANTHER" id="PTHR20661">
    <property type="entry name" value="PHOSPHATIDYLINOSITOL-GLYCAN BIOSYNTHESIS CLASS W PROTEIN"/>
    <property type="match status" value="1"/>
</dbReference>
<name>A0A196SR26_BLAHN</name>
<dbReference type="Pfam" id="PF06423">
    <property type="entry name" value="GWT1"/>
    <property type="match status" value="1"/>
</dbReference>
<evidence type="ECO:0000256" key="3">
    <source>
        <dbReference type="ARBA" id="ARBA00022989"/>
    </source>
</evidence>
<sequence length="455" mass="50628">MTEGEADILSLAHSNYDQAKELFAINVHGCSLMDILSTILISPLLCTIYQGLCDLLFKSHWYNRCPKSLLYVLHVILEVILFPIPVLLVCTVYSKRLYLYMGLCLLSALLYYVNTKVQYDDETKKNSALILSVGTVDSDVKGYITAFRGIVVLYTCIVILAVDFPVFPRKFAKTYLNGYSLMDIGVGLYIVTSGIVAPMKRLDIMAFFKRQFLLLILGLSRLLFVRYSGYVVNVVEYGRDWNFFFTLFFVLFAGFVLVNFVRSWTGQALVGAGVLAYYQFLLWFGLAEFLHDNKGKSLVDLNAPGLFSCFGFLALYLFAAAIGSRLRQKGSQLRFLVASAACAAGAYACLARFVQPASRRMCNASFVLLVLLIALVILTVAYAINAFVGSFHVPILLDAFNRNQLTVFIVANALTGVVNMTVKTLLMSNQTAMAILVIYTLVVCLSAVLLPKIRL</sequence>
<feature type="transmembrane region" description="Helical" evidence="5">
    <location>
        <begin position="179"/>
        <end position="199"/>
    </location>
</feature>
<feature type="transmembrane region" description="Helical" evidence="5">
    <location>
        <begin position="305"/>
        <end position="323"/>
    </location>
</feature>
<accession>A0A196SR26</accession>
<comment type="caution">
    <text evidence="6">The sequence shown here is derived from an EMBL/GenBank/DDBJ whole genome shotgun (WGS) entry which is preliminary data.</text>
</comment>
<feature type="transmembrane region" description="Helical" evidence="5">
    <location>
        <begin position="268"/>
        <end position="285"/>
    </location>
</feature>
<keyword evidence="7" id="KW-1185">Reference proteome</keyword>
<feature type="transmembrane region" description="Helical" evidence="5">
    <location>
        <begin position="405"/>
        <end position="426"/>
    </location>
</feature>
<dbReference type="InterPro" id="IPR009447">
    <property type="entry name" value="PIGW/GWT1"/>
</dbReference>
<dbReference type="OrthoDB" id="15270at2759"/>
<feature type="transmembrane region" description="Helical" evidence="5">
    <location>
        <begin position="211"/>
        <end position="229"/>
    </location>
</feature>
<feature type="transmembrane region" description="Helical" evidence="5">
    <location>
        <begin position="366"/>
        <end position="393"/>
    </location>
</feature>
<feature type="transmembrane region" description="Helical" evidence="5">
    <location>
        <begin position="335"/>
        <end position="354"/>
    </location>
</feature>
<dbReference type="STRING" id="478820.A0A196SR26"/>
<evidence type="ECO:0000256" key="1">
    <source>
        <dbReference type="ARBA" id="ARBA00004141"/>
    </source>
</evidence>
<reference evidence="6 7" key="1">
    <citation type="submission" date="2016-05" db="EMBL/GenBank/DDBJ databases">
        <title>Nuclear genome of Blastocystis sp. subtype 1 NandII.</title>
        <authorList>
            <person name="Gentekaki E."/>
            <person name="Curtis B."/>
            <person name="Stairs C."/>
            <person name="Eme L."/>
            <person name="Herman E."/>
            <person name="Klimes V."/>
            <person name="Arias M.C."/>
            <person name="Elias M."/>
            <person name="Hilliou F."/>
            <person name="Klute M."/>
            <person name="Malik S.-B."/>
            <person name="Pightling A."/>
            <person name="Rachubinski R."/>
            <person name="Salas D."/>
            <person name="Schlacht A."/>
            <person name="Suga H."/>
            <person name="Archibald J."/>
            <person name="Ball S.G."/>
            <person name="Clark G."/>
            <person name="Dacks J."/>
            <person name="Van Der Giezen M."/>
            <person name="Tsaousis A."/>
            <person name="Roger A."/>
        </authorList>
    </citation>
    <scope>NUCLEOTIDE SEQUENCE [LARGE SCALE GENOMIC DNA]</scope>
    <source>
        <strain evidence="7">ATCC 50177 / NandII</strain>
    </source>
</reference>
<dbReference type="GO" id="GO:0005783">
    <property type="term" value="C:endoplasmic reticulum"/>
    <property type="evidence" value="ECO:0007669"/>
    <property type="project" value="TreeGrafter"/>
</dbReference>
<feature type="transmembrane region" description="Helical" evidence="5">
    <location>
        <begin position="69"/>
        <end position="91"/>
    </location>
</feature>
<dbReference type="PANTHER" id="PTHR20661:SF0">
    <property type="entry name" value="PHOSPHATIDYLINOSITOL-GLYCAN BIOSYNTHESIS CLASS W PROTEIN"/>
    <property type="match status" value="1"/>
</dbReference>
<dbReference type="GO" id="GO:0016020">
    <property type="term" value="C:membrane"/>
    <property type="evidence" value="ECO:0007669"/>
    <property type="project" value="UniProtKB-SubCell"/>
</dbReference>
<dbReference type="GO" id="GO:0032216">
    <property type="term" value="F:glucosaminyl-phosphatidylinositol O-acyltransferase activity"/>
    <property type="evidence" value="ECO:0007669"/>
    <property type="project" value="TreeGrafter"/>
</dbReference>
<dbReference type="GO" id="GO:0072659">
    <property type="term" value="P:protein localization to plasma membrane"/>
    <property type="evidence" value="ECO:0007669"/>
    <property type="project" value="TreeGrafter"/>
</dbReference>
<keyword evidence="2 5" id="KW-0812">Transmembrane</keyword>
<evidence type="ECO:0000256" key="5">
    <source>
        <dbReference type="SAM" id="Phobius"/>
    </source>
</evidence>
<dbReference type="Proteomes" id="UP000078348">
    <property type="component" value="Unassembled WGS sequence"/>
</dbReference>
<organism evidence="6 7">
    <name type="scientific">Blastocystis sp. subtype 1 (strain ATCC 50177 / NandII)</name>
    <dbReference type="NCBI Taxonomy" id="478820"/>
    <lineage>
        <taxon>Eukaryota</taxon>
        <taxon>Sar</taxon>
        <taxon>Stramenopiles</taxon>
        <taxon>Bigyra</taxon>
        <taxon>Opalozoa</taxon>
        <taxon>Opalinata</taxon>
        <taxon>Blastocystidae</taxon>
        <taxon>Blastocystis</taxon>
    </lineage>
</organism>
<evidence type="ECO:0000256" key="4">
    <source>
        <dbReference type="ARBA" id="ARBA00023136"/>
    </source>
</evidence>
<keyword evidence="3 5" id="KW-1133">Transmembrane helix</keyword>
<dbReference type="AlphaFoldDB" id="A0A196SR26"/>